<proteinExistence type="predicted"/>
<dbReference type="Proteomes" id="UP000717696">
    <property type="component" value="Unassembled WGS sequence"/>
</dbReference>
<keyword evidence="2" id="KW-1185">Reference proteome</keyword>
<sequence>MVAWRTNSSGWSNLGCLQDSVSRNLLGARPTDFLKGAMSNTLCIQHCSSRGYIIAGT</sequence>
<evidence type="ECO:0000313" key="2">
    <source>
        <dbReference type="Proteomes" id="UP000717696"/>
    </source>
</evidence>
<gene>
    <name evidence="1" type="ORF">B0J13DRAFT_546230</name>
</gene>
<reference evidence="1" key="1">
    <citation type="journal article" date="2021" name="Nat. Commun.">
        <title>Genetic determinants of endophytism in the Arabidopsis root mycobiome.</title>
        <authorList>
            <person name="Mesny F."/>
            <person name="Miyauchi S."/>
            <person name="Thiergart T."/>
            <person name="Pickel B."/>
            <person name="Atanasova L."/>
            <person name="Karlsson M."/>
            <person name="Huettel B."/>
            <person name="Barry K.W."/>
            <person name="Haridas S."/>
            <person name="Chen C."/>
            <person name="Bauer D."/>
            <person name="Andreopoulos W."/>
            <person name="Pangilinan J."/>
            <person name="LaButti K."/>
            <person name="Riley R."/>
            <person name="Lipzen A."/>
            <person name="Clum A."/>
            <person name="Drula E."/>
            <person name="Henrissat B."/>
            <person name="Kohler A."/>
            <person name="Grigoriev I.V."/>
            <person name="Martin F.M."/>
            <person name="Hacquard S."/>
        </authorList>
    </citation>
    <scope>NUCLEOTIDE SEQUENCE</scope>
    <source>
        <strain evidence="1">MPI-CAGE-AT-0021</strain>
    </source>
</reference>
<accession>A0A9P9JF18</accession>
<name>A0A9P9JF18_9HYPO</name>
<comment type="caution">
    <text evidence="1">The sequence shown here is derived from an EMBL/GenBank/DDBJ whole genome shotgun (WGS) entry which is preliminary data.</text>
</comment>
<dbReference type="OrthoDB" id="5985073at2759"/>
<dbReference type="AlphaFoldDB" id="A0A9P9JF18"/>
<evidence type="ECO:0000313" key="1">
    <source>
        <dbReference type="EMBL" id="KAH7155718.1"/>
    </source>
</evidence>
<dbReference type="EMBL" id="JAGMUU010000004">
    <property type="protein sequence ID" value="KAH7155718.1"/>
    <property type="molecule type" value="Genomic_DNA"/>
</dbReference>
<organism evidence="1 2">
    <name type="scientific">Dactylonectria estremocensis</name>
    <dbReference type="NCBI Taxonomy" id="1079267"/>
    <lineage>
        <taxon>Eukaryota</taxon>
        <taxon>Fungi</taxon>
        <taxon>Dikarya</taxon>
        <taxon>Ascomycota</taxon>
        <taxon>Pezizomycotina</taxon>
        <taxon>Sordariomycetes</taxon>
        <taxon>Hypocreomycetidae</taxon>
        <taxon>Hypocreales</taxon>
        <taxon>Nectriaceae</taxon>
        <taxon>Dactylonectria</taxon>
    </lineage>
</organism>
<protein>
    <submittedName>
        <fullName evidence="1">Uncharacterized protein</fullName>
    </submittedName>
</protein>